<evidence type="ECO:0000313" key="2">
    <source>
        <dbReference type="Proteomes" id="UP001359485"/>
    </source>
</evidence>
<keyword evidence="2" id="KW-1185">Reference proteome</keyword>
<dbReference type="Proteomes" id="UP001359485">
    <property type="component" value="Unassembled WGS sequence"/>
</dbReference>
<proteinExistence type="predicted"/>
<reference evidence="1 2" key="1">
    <citation type="submission" date="2023-09" db="EMBL/GenBank/DDBJ databases">
        <title>Genomes of two closely related lineages of the louse Polyplax serrata with different host specificities.</title>
        <authorList>
            <person name="Martinu J."/>
            <person name="Tarabai H."/>
            <person name="Stefka J."/>
            <person name="Hypsa V."/>
        </authorList>
    </citation>
    <scope>NUCLEOTIDE SEQUENCE [LARGE SCALE GENOMIC DNA]</scope>
    <source>
        <strain evidence="1">98ZLc_SE</strain>
    </source>
</reference>
<name>A0ABR1AUL5_POLSC</name>
<sequence length="92" mass="9899">MPKFNSNPFKGGEGFLLLIMEDCRESLDGESVSGDADEVSSNLDIVELESRPSSSSTLFANATTTTQQIAALPSPQVSRVLSRKETIHIIGE</sequence>
<gene>
    <name evidence="1" type="ORF">RUM44_010098</name>
</gene>
<accession>A0ABR1AUL5</accession>
<protein>
    <submittedName>
        <fullName evidence="1">Uncharacterized protein</fullName>
    </submittedName>
</protein>
<dbReference type="EMBL" id="JAWJWF010000045">
    <property type="protein sequence ID" value="KAK6627620.1"/>
    <property type="molecule type" value="Genomic_DNA"/>
</dbReference>
<organism evidence="1 2">
    <name type="scientific">Polyplax serrata</name>
    <name type="common">Common mouse louse</name>
    <dbReference type="NCBI Taxonomy" id="468196"/>
    <lineage>
        <taxon>Eukaryota</taxon>
        <taxon>Metazoa</taxon>
        <taxon>Ecdysozoa</taxon>
        <taxon>Arthropoda</taxon>
        <taxon>Hexapoda</taxon>
        <taxon>Insecta</taxon>
        <taxon>Pterygota</taxon>
        <taxon>Neoptera</taxon>
        <taxon>Paraneoptera</taxon>
        <taxon>Psocodea</taxon>
        <taxon>Troctomorpha</taxon>
        <taxon>Phthiraptera</taxon>
        <taxon>Anoplura</taxon>
        <taxon>Polyplacidae</taxon>
        <taxon>Polyplax</taxon>
    </lineage>
</organism>
<comment type="caution">
    <text evidence="1">The sequence shown here is derived from an EMBL/GenBank/DDBJ whole genome shotgun (WGS) entry which is preliminary data.</text>
</comment>
<evidence type="ECO:0000313" key="1">
    <source>
        <dbReference type="EMBL" id="KAK6627620.1"/>
    </source>
</evidence>